<comment type="caution">
    <text evidence="5">The sequence shown here is derived from an EMBL/GenBank/DDBJ whole genome shotgun (WGS) entry which is preliminary data.</text>
</comment>
<evidence type="ECO:0000256" key="1">
    <source>
        <dbReference type="ARBA" id="ARBA00010458"/>
    </source>
</evidence>
<dbReference type="PROSITE" id="PS51770">
    <property type="entry name" value="HOTDOG_ACOT"/>
    <property type="match status" value="1"/>
</dbReference>
<dbReference type="Pfam" id="PF03061">
    <property type="entry name" value="4HBT"/>
    <property type="match status" value="1"/>
</dbReference>
<evidence type="ECO:0000313" key="5">
    <source>
        <dbReference type="EMBL" id="MBJ7549981.1"/>
    </source>
</evidence>
<evidence type="ECO:0000259" key="4">
    <source>
        <dbReference type="PROSITE" id="PS51770"/>
    </source>
</evidence>
<comment type="similarity">
    <text evidence="1">Belongs to the acyl coenzyme A hydrolase family.</text>
</comment>
<evidence type="ECO:0000256" key="2">
    <source>
        <dbReference type="ARBA" id="ARBA00022801"/>
    </source>
</evidence>
<sequence length="144" mass="15867">MSDEKMQTKGRLTTRTVAMPGDTNPAGDIFGGWVVSQMDIAAGICAGQRAQSRVVTVALDSMSFIRPVKVGDILGVYTYVESVGRTSMNIHVEAWVRRGRIGKREKVTEGIFKFVAIDENGKSMPIPAEEDLPDYVHEAMNELY</sequence>
<dbReference type="Proteomes" id="UP000598488">
    <property type="component" value="Unassembled WGS sequence"/>
</dbReference>
<proteinExistence type="inferred from homology"/>
<feature type="domain" description="HotDog ACOT-type" evidence="4">
    <location>
        <begin position="8"/>
        <end position="120"/>
    </location>
</feature>
<dbReference type="Gene3D" id="3.10.129.10">
    <property type="entry name" value="Hotdog Thioesterase"/>
    <property type="match status" value="1"/>
</dbReference>
<gene>
    <name evidence="5" type="ORF">JHD44_04760</name>
</gene>
<evidence type="ECO:0000256" key="3">
    <source>
        <dbReference type="PROSITE-ProRule" id="PRU01106"/>
    </source>
</evidence>
<organism evidence="5 6">
    <name type="scientific">Marinomonas ostreistagni</name>
    <dbReference type="NCBI Taxonomy" id="359209"/>
    <lineage>
        <taxon>Bacteria</taxon>
        <taxon>Pseudomonadati</taxon>
        <taxon>Pseudomonadota</taxon>
        <taxon>Gammaproteobacteria</taxon>
        <taxon>Oceanospirillales</taxon>
        <taxon>Oceanospirillaceae</taxon>
        <taxon>Marinomonas</taxon>
    </lineage>
</organism>
<dbReference type="InterPro" id="IPR033120">
    <property type="entry name" value="HOTDOG_ACOT"/>
</dbReference>
<accession>A0ABS0ZAJ9</accession>
<keyword evidence="2 3" id="KW-0378">Hydrolase</keyword>
<dbReference type="EMBL" id="JAEMUH010000004">
    <property type="protein sequence ID" value="MBJ7549981.1"/>
    <property type="molecule type" value="Genomic_DNA"/>
</dbReference>
<dbReference type="RefSeq" id="WP_199461592.1">
    <property type="nucleotide sequence ID" value="NZ_JAEMUH010000004.1"/>
</dbReference>
<dbReference type="SUPFAM" id="SSF54637">
    <property type="entry name" value="Thioesterase/thiol ester dehydrase-isomerase"/>
    <property type="match status" value="1"/>
</dbReference>
<dbReference type="InterPro" id="IPR040170">
    <property type="entry name" value="Cytosol_ACT"/>
</dbReference>
<dbReference type="PANTHER" id="PTHR11049">
    <property type="entry name" value="ACYL COENZYME A THIOESTER HYDROLASE"/>
    <property type="match status" value="1"/>
</dbReference>
<dbReference type="InterPro" id="IPR006683">
    <property type="entry name" value="Thioestr_dom"/>
</dbReference>
<protein>
    <submittedName>
        <fullName evidence="5">Acyl-CoA thioesterase</fullName>
    </submittedName>
</protein>
<evidence type="ECO:0000313" key="6">
    <source>
        <dbReference type="Proteomes" id="UP000598488"/>
    </source>
</evidence>
<name>A0ABS0ZAJ9_9GAMM</name>
<dbReference type="CDD" id="cd03442">
    <property type="entry name" value="BFIT_BACH"/>
    <property type="match status" value="1"/>
</dbReference>
<dbReference type="InterPro" id="IPR029069">
    <property type="entry name" value="HotDog_dom_sf"/>
</dbReference>
<reference evidence="5 6" key="1">
    <citation type="submission" date="2020-12" db="EMBL/GenBank/DDBJ databases">
        <title>Comparative genome analysis of fungal antagonists Marinomonas ostreistagni 398 and M. spartinae 468.</title>
        <authorList>
            <person name="Fields J.L."/>
            <person name="Mavrodi O.V."/>
            <person name="Biber P.D."/>
            <person name="Indest K.J."/>
            <person name="Mavrodi D.V."/>
        </authorList>
    </citation>
    <scope>NUCLEOTIDE SEQUENCE [LARGE SCALE GENOMIC DNA]</scope>
    <source>
        <strain evidence="5 6">USM7</strain>
    </source>
</reference>
<dbReference type="PANTHER" id="PTHR11049:SF5">
    <property type="entry name" value="ACYL-COA THIOESTER HYDROLASE YCIA"/>
    <property type="match status" value="1"/>
</dbReference>
<keyword evidence="6" id="KW-1185">Reference proteome</keyword>